<sequence length="316" mass="35386">MKKSPSFRMYVLLSMIFHVLVVGSLFLIEKLTPKVPQQEAVSINFLNPEDIEKMAKVEAAAKKRAESIKNQIVEQDQVSSNEEAAADARYLSAKNQKVKKETMAANRGQFQNLKKSTMAKSGPKGDGKLKNAETSDVAKKQLQKDLFKTFDPQESLERQKLTETEKGLGEGRGSGEHNTGTGKEASQTSDYLKNVDVGLETMLNTREFKYYSYYTRIRKQLAQHWEGRVRDKLSKLFKEGRAPAATNKDRITKLMIVLNDKGTLVRVQVLSDSGVRDLDDAAIEAFRAAAPFPNPPKGIVEGDGTVKIRWDFVLEV</sequence>
<dbReference type="Gene3D" id="3.30.1150.10">
    <property type="match status" value="1"/>
</dbReference>
<dbReference type="InterPro" id="IPR037682">
    <property type="entry name" value="TonB_C"/>
</dbReference>
<evidence type="ECO:0000259" key="7">
    <source>
        <dbReference type="PROSITE" id="PS52015"/>
    </source>
</evidence>
<dbReference type="EMBL" id="CP093442">
    <property type="protein sequence ID" value="UOF00039.1"/>
    <property type="molecule type" value="Genomic_DNA"/>
</dbReference>
<dbReference type="Proteomes" id="UP000830116">
    <property type="component" value="Chromosome"/>
</dbReference>
<reference evidence="8" key="1">
    <citation type="submission" date="2022-03" db="EMBL/GenBank/DDBJ databases">
        <title>Genome Identification and Characterization of new species Bdellovibrio reynosense LBG001 sp. nov. from a Mexico soil sample.</title>
        <authorList>
            <person name="Camilli A."/>
            <person name="Ajao Y."/>
            <person name="Guo X."/>
        </authorList>
    </citation>
    <scope>NUCLEOTIDE SEQUENCE</scope>
    <source>
        <strain evidence="8">LBG001</strain>
    </source>
</reference>
<proteinExistence type="predicted"/>
<keyword evidence="2 6" id="KW-0812">Transmembrane</keyword>
<evidence type="ECO:0000256" key="2">
    <source>
        <dbReference type="ARBA" id="ARBA00022692"/>
    </source>
</evidence>
<protein>
    <submittedName>
        <fullName evidence="8">Energy transducer TonB</fullName>
    </submittedName>
</protein>
<feature type="domain" description="TonB C-terminal" evidence="7">
    <location>
        <begin position="224"/>
        <end position="316"/>
    </location>
</feature>
<feature type="region of interest" description="Disordered" evidence="5">
    <location>
        <begin position="148"/>
        <end position="187"/>
    </location>
</feature>
<evidence type="ECO:0000256" key="3">
    <source>
        <dbReference type="ARBA" id="ARBA00022989"/>
    </source>
</evidence>
<evidence type="ECO:0000313" key="9">
    <source>
        <dbReference type="Proteomes" id="UP000830116"/>
    </source>
</evidence>
<feature type="compositionally biased region" description="Polar residues" evidence="5">
    <location>
        <begin position="176"/>
        <end position="187"/>
    </location>
</feature>
<evidence type="ECO:0000256" key="4">
    <source>
        <dbReference type="ARBA" id="ARBA00023136"/>
    </source>
</evidence>
<organism evidence="8 9">
    <name type="scientific">Bdellovibrio reynosensis</name>
    <dbReference type="NCBI Taxonomy" id="2835041"/>
    <lineage>
        <taxon>Bacteria</taxon>
        <taxon>Pseudomonadati</taxon>
        <taxon>Bdellovibrionota</taxon>
        <taxon>Bdellovibrionia</taxon>
        <taxon>Bdellovibrionales</taxon>
        <taxon>Pseudobdellovibrionaceae</taxon>
        <taxon>Bdellovibrio</taxon>
    </lineage>
</organism>
<evidence type="ECO:0000256" key="5">
    <source>
        <dbReference type="SAM" id="MobiDB-lite"/>
    </source>
</evidence>
<evidence type="ECO:0000313" key="8">
    <source>
        <dbReference type="EMBL" id="UOF00039.1"/>
    </source>
</evidence>
<dbReference type="RefSeq" id="WP_243535617.1">
    <property type="nucleotide sequence ID" value="NZ_CP093442.1"/>
</dbReference>
<evidence type="ECO:0000256" key="1">
    <source>
        <dbReference type="ARBA" id="ARBA00004167"/>
    </source>
</evidence>
<gene>
    <name evidence="8" type="ORF">MNR06_10030</name>
</gene>
<dbReference type="PROSITE" id="PS52015">
    <property type="entry name" value="TONB_CTD"/>
    <property type="match status" value="1"/>
</dbReference>
<feature type="compositionally biased region" description="Basic and acidic residues" evidence="5">
    <location>
        <begin position="155"/>
        <end position="175"/>
    </location>
</feature>
<feature type="region of interest" description="Disordered" evidence="5">
    <location>
        <begin position="96"/>
        <end position="136"/>
    </location>
</feature>
<dbReference type="SUPFAM" id="SSF74653">
    <property type="entry name" value="TolA/TonB C-terminal domain"/>
    <property type="match status" value="1"/>
</dbReference>
<keyword evidence="4 6" id="KW-0472">Membrane</keyword>
<feature type="compositionally biased region" description="Basic and acidic residues" evidence="5">
    <location>
        <begin position="123"/>
        <end position="136"/>
    </location>
</feature>
<comment type="subcellular location">
    <subcellularLocation>
        <location evidence="1">Membrane</location>
        <topology evidence="1">Single-pass membrane protein</topology>
    </subcellularLocation>
</comment>
<accession>A0ABY4C5N1</accession>
<keyword evidence="3 6" id="KW-1133">Transmembrane helix</keyword>
<feature type="compositionally biased region" description="Polar residues" evidence="5">
    <location>
        <begin position="108"/>
        <end position="119"/>
    </location>
</feature>
<name>A0ABY4C5N1_9BACT</name>
<feature type="transmembrane region" description="Helical" evidence="6">
    <location>
        <begin position="7"/>
        <end position="28"/>
    </location>
</feature>
<evidence type="ECO:0000256" key="6">
    <source>
        <dbReference type="SAM" id="Phobius"/>
    </source>
</evidence>
<keyword evidence="9" id="KW-1185">Reference proteome</keyword>
<dbReference type="Pfam" id="PF13103">
    <property type="entry name" value="TonB_2"/>
    <property type="match status" value="1"/>
</dbReference>
<dbReference type="InterPro" id="IPR006260">
    <property type="entry name" value="TonB/TolA_C"/>
</dbReference>
<dbReference type="NCBIfam" id="TIGR01352">
    <property type="entry name" value="tonB_Cterm"/>
    <property type="match status" value="1"/>
</dbReference>